<gene>
    <name evidence="9" type="ORF">ABIQ69_12905</name>
</gene>
<dbReference type="RefSeq" id="WP_350347525.1">
    <property type="nucleotide sequence ID" value="NZ_CP158374.1"/>
</dbReference>
<dbReference type="InterPro" id="IPR057739">
    <property type="entry name" value="Glyco_hydro_29_N"/>
</dbReference>
<keyword evidence="5" id="KW-0378">Hydrolase</keyword>
<dbReference type="SUPFAM" id="SSF51445">
    <property type="entry name" value="(Trans)glycosidases"/>
    <property type="match status" value="1"/>
</dbReference>
<dbReference type="Gene3D" id="3.20.20.80">
    <property type="entry name" value="Glycosidases"/>
    <property type="match status" value="1"/>
</dbReference>
<sequence>MTTATRDDVLRRPLPAWAKEATLGIFVHWGAYSVPAWAEPTGALGTVPDDQWYRHNAYAEWYANTIRLEGSPAAEHHARTYGDRPYDAFLDDWRAESFDPADWARLFAAVGADYVVPTTKHHDGIALWDAPGAGDRTTVARGPRRDLVGDLAAAVRAEGVRFGVYYSGGLDWGFREQPPVASTEEMLGARPVDEAYAAYAWRQVADLVDRYAPSVLWNDIDWPDAGKADGPFSISALLERYRSRVPDGIVNDRWGAPVGDYATSEYAHDTDNETGDGWEHCRGLGYSFGHNRVEDASLTMTPDELARLYADVVSRGGRLLLNVGPEASGRIPDVQRRTLEGVADWMSRVKPLTADRARLRPDEVRLANPDAWWRGWVSGDRIVVVTDDADGLGAEAVDGRAVEVIGLPG</sequence>
<evidence type="ECO:0000256" key="3">
    <source>
        <dbReference type="ARBA" id="ARBA00012662"/>
    </source>
</evidence>
<dbReference type="InterPro" id="IPR000933">
    <property type="entry name" value="Glyco_hydro_29"/>
</dbReference>
<keyword evidence="6" id="KW-0326">Glycosidase</keyword>
<dbReference type="GO" id="GO:0016139">
    <property type="term" value="P:glycoside catabolic process"/>
    <property type="evidence" value="ECO:0007669"/>
    <property type="project" value="TreeGrafter"/>
</dbReference>
<dbReference type="Pfam" id="PF01120">
    <property type="entry name" value="Alpha_L_fucos"/>
    <property type="match status" value="1"/>
</dbReference>
<dbReference type="GO" id="GO:0004560">
    <property type="term" value="F:alpha-L-fucosidase activity"/>
    <property type="evidence" value="ECO:0007669"/>
    <property type="project" value="InterPro"/>
</dbReference>
<dbReference type="InterPro" id="IPR016286">
    <property type="entry name" value="FUC_metazoa-typ"/>
</dbReference>
<dbReference type="EC" id="3.2.1.51" evidence="3"/>
<accession>A0AAU7W493</accession>
<keyword evidence="4" id="KW-0732">Signal</keyword>
<dbReference type="PIRSF" id="PIRSF001092">
    <property type="entry name" value="Alpha-L-fucosidase"/>
    <property type="match status" value="1"/>
</dbReference>
<dbReference type="SMART" id="SM00812">
    <property type="entry name" value="Alpha_L_fucos"/>
    <property type="match status" value="1"/>
</dbReference>
<protein>
    <recommendedName>
        <fullName evidence="3">alpha-L-fucosidase</fullName>
        <ecNumber evidence="3">3.2.1.51</ecNumber>
    </recommendedName>
</protein>
<evidence type="ECO:0000256" key="2">
    <source>
        <dbReference type="ARBA" id="ARBA00007951"/>
    </source>
</evidence>
<evidence type="ECO:0000256" key="6">
    <source>
        <dbReference type="ARBA" id="ARBA00023295"/>
    </source>
</evidence>
<evidence type="ECO:0000256" key="4">
    <source>
        <dbReference type="ARBA" id="ARBA00022729"/>
    </source>
</evidence>
<evidence type="ECO:0000313" key="9">
    <source>
        <dbReference type="EMBL" id="XBX81503.1"/>
    </source>
</evidence>
<evidence type="ECO:0000256" key="7">
    <source>
        <dbReference type="PIRSR" id="PIRSR001092-1"/>
    </source>
</evidence>
<comment type="similarity">
    <text evidence="2">Belongs to the glycosyl hydrolase 29 family.</text>
</comment>
<evidence type="ECO:0000256" key="5">
    <source>
        <dbReference type="ARBA" id="ARBA00022801"/>
    </source>
</evidence>
<dbReference type="PANTHER" id="PTHR10030">
    <property type="entry name" value="ALPHA-L-FUCOSIDASE"/>
    <property type="match status" value="1"/>
</dbReference>
<dbReference type="InterPro" id="IPR017853">
    <property type="entry name" value="GH"/>
</dbReference>
<proteinExistence type="inferred from homology"/>
<evidence type="ECO:0000259" key="8">
    <source>
        <dbReference type="Pfam" id="PF01120"/>
    </source>
</evidence>
<dbReference type="AlphaFoldDB" id="A0AAU7W493"/>
<name>A0AAU7W493_9MICO</name>
<dbReference type="EMBL" id="CP158374">
    <property type="protein sequence ID" value="XBX81503.1"/>
    <property type="molecule type" value="Genomic_DNA"/>
</dbReference>
<dbReference type="GO" id="GO:0005764">
    <property type="term" value="C:lysosome"/>
    <property type="evidence" value="ECO:0007669"/>
    <property type="project" value="TreeGrafter"/>
</dbReference>
<dbReference type="GO" id="GO:0006004">
    <property type="term" value="P:fucose metabolic process"/>
    <property type="evidence" value="ECO:0007669"/>
    <property type="project" value="InterPro"/>
</dbReference>
<feature type="site" description="May be important for catalysis" evidence="7">
    <location>
        <position position="281"/>
    </location>
</feature>
<dbReference type="PRINTS" id="PR00741">
    <property type="entry name" value="GLHYDRLASE29"/>
</dbReference>
<dbReference type="PANTHER" id="PTHR10030:SF37">
    <property type="entry name" value="ALPHA-L-FUCOSIDASE-RELATED"/>
    <property type="match status" value="1"/>
</dbReference>
<organism evidence="9">
    <name type="scientific">Agromyces sp. G08B096</name>
    <dbReference type="NCBI Taxonomy" id="3156399"/>
    <lineage>
        <taxon>Bacteria</taxon>
        <taxon>Bacillati</taxon>
        <taxon>Actinomycetota</taxon>
        <taxon>Actinomycetes</taxon>
        <taxon>Micrococcales</taxon>
        <taxon>Microbacteriaceae</taxon>
        <taxon>Agromyces</taxon>
    </lineage>
</organism>
<comment type="function">
    <text evidence="1">Alpha-L-fucosidase is responsible for hydrolyzing the alpha-1,6-linked fucose joined to the reducing-end N-acetylglucosamine of the carbohydrate moieties of glycoproteins.</text>
</comment>
<feature type="domain" description="Glycoside hydrolase family 29 N-terminal" evidence="8">
    <location>
        <begin position="4"/>
        <end position="348"/>
    </location>
</feature>
<evidence type="ECO:0000256" key="1">
    <source>
        <dbReference type="ARBA" id="ARBA00004071"/>
    </source>
</evidence>
<reference evidence="9" key="1">
    <citation type="submission" date="2024-05" db="EMBL/GenBank/DDBJ databases">
        <authorList>
            <person name="Yu L."/>
        </authorList>
    </citation>
    <scope>NUCLEOTIDE SEQUENCE</scope>
    <source>
        <strain evidence="9">G08B096</strain>
    </source>
</reference>